<protein>
    <submittedName>
        <fullName evidence="4">Outer membrane protein, cobalt-zinc-cadmium efflux system</fullName>
    </submittedName>
</protein>
<keyword evidence="5" id="KW-1185">Reference proteome</keyword>
<dbReference type="EMBL" id="FNVA01000001">
    <property type="protein sequence ID" value="SEF70376.1"/>
    <property type="molecule type" value="Genomic_DNA"/>
</dbReference>
<feature type="region of interest" description="Disordered" evidence="2">
    <location>
        <begin position="34"/>
        <end position="76"/>
    </location>
</feature>
<evidence type="ECO:0000313" key="4">
    <source>
        <dbReference type="EMBL" id="SEF70376.1"/>
    </source>
</evidence>
<dbReference type="SUPFAM" id="SSF56954">
    <property type="entry name" value="Outer membrane efflux proteins (OEP)"/>
    <property type="match status" value="1"/>
</dbReference>
<sequence length="463" mass="50929">MMKSTQQPVLPRMDLRAVLPIALVCVLMSATRATAQQPQSPSAPVDAQSVRSAAEAYAASAQRGADPRQAPRSKPGALTLQQAIDQAKAKNPTILAAEENLRAVRGQEIQAAVRANPYFTLYGTDVTENESASNPYNYSAQFSRLFERGQKRRWRMDDAKATSAQTEAQLNDQIRQTVLAVKQAFTKMLVAKEALELSTATLKDYRHEVEIGQDRYKAGDLAKLDYERLDLQLSSFESDQSNDIVTLQQASYQLQTLLGIDKPSDQFDVAGEVIPPVLAETKDSLEQKAIAARPDFAAAGFAVNAADANYKLAVANGTTDPTAEVEFDRAGTENTVGFSVNIPLRLFDRNQGNKQTAKFQASSARFTLAAARNQVTSDVDQAWVSYTEARRLSDRFSDRYLDESHDVLNISQYAFEHGGLTLIDYLDALREFRSSTTDALTAYQNTWLAIHQLSAASATELLP</sequence>
<dbReference type="PANTHER" id="PTHR30203">
    <property type="entry name" value="OUTER MEMBRANE CATION EFFLUX PROTEIN"/>
    <property type="match status" value="1"/>
</dbReference>
<proteinExistence type="inferred from homology"/>
<feature type="chain" id="PRO_5009285826" evidence="3">
    <location>
        <begin position="36"/>
        <end position="463"/>
    </location>
</feature>
<accession>A0A1H5U5S7</accession>
<dbReference type="InterPro" id="IPR003423">
    <property type="entry name" value="OMP_efflux"/>
</dbReference>
<dbReference type="InterPro" id="IPR010131">
    <property type="entry name" value="MdtP/NodT-like"/>
</dbReference>
<evidence type="ECO:0000256" key="1">
    <source>
        <dbReference type="ARBA" id="ARBA00007613"/>
    </source>
</evidence>
<feature type="signal peptide" evidence="3">
    <location>
        <begin position="1"/>
        <end position="35"/>
    </location>
</feature>
<keyword evidence="3" id="KW-0732">Signal</keyword>
<comment type="similarity">
    <text evidence="1">Belongs to the outer membrane factor (OMF) (TC 1.B.17) family.</text>
</comment>
<dbReference type="GO" id="GO:0015562">
    <property type="term" value="F:efflux transmembrane transporter activity"/>
    <property type="evidence" value="ECO:0007669"/>
    <property type="project" value="InterPro"/>
</dbReference>
<dbReference type="AlphaFoldDB" id="A0A1H5U5S7"/>
<name>A0A1H5U5S7_9BACT</name>
<dbReference type="Proteomes" id="UP000236728">
    <property type="component" value="Unassembled WGS sequence"/>
</dbReference>
<reference evidence="4 5" key="1">
    <citation type="submission" date="2016-10" db="EMBL/GenBank/DDBJ databases">
        <authorList>
            <person name="de Groot N.N."/>
        </authorList>
    </citation>
    <scope>NUCLEOTIDE SEQUENCE [LARGE SCALE GENOMIC DNA]</scope>
    <source>
        <strain evidence="4 5">DSM 22489</strain>
    </source>
</reference>
<gene>
    <name evidence="4" type="ORF">SAMN05421819_0879</name>
</gene>
<dbReference type="PANTHER" id="PTHR30203:SF24">
    <property type="entry name" value="BLR4935 PROTEIN"/>
    <property type="match status" value="1"/>
</dbReference>
<feature type="compositionally biased region" description="Low complexity" evidence="2">
    <location>
        <begin position="47"/>
        <end position="64"/>
    </location>
</feature>
<dbReference type="Pfam" id="PF02321">
    <property type="entry name" value="OEP"/>
    <property type="match status" value="2"/>
</dbReference>
<dbReference type="Gene3D" id="1.20.1600.10">
    <property type="entry name" value="Outer membrane efflux proteins (OEP)"/>
    <property type="match status" value="1"/>
</dbReference>
<evidence type="ECO:0000256" key="2">
    <source>
        <dbReference type="SAM" id="MobiDB-lite"/>
    </source>
</evidence>
<evidence type="ECO:0000313" key="5">
    <source>
        <dbReference type="Proteomes" id="UP000236728"/>
    </source>
</evidence>
<evidence type="ECO:0000256" key="3">
    <source>
        <dbReference type="SAM" id="SignalP"/>
    </source>
</evidence>
<organism evidence="4 5">
    <name type="scientific">Bryocella elongata</name>
    <dbReference type="NCBI Taxonomy" id="863522"/>
    <lineage>
        <taxon>Bacteria</taxon>
        <taxon>Pseudomonadati</taxon>
        <taxon>Acidobacteriota</taxon>
        <taxon>Terriglobia</taxon>
        <taxon>Terriglobales</taxon>
        <taxon>Acidobacteriaceae</taxon>
        <taxon>Bryocella</taxon>
    </lineage>
</organism>
<dbReference type="RefSeq" id="WP_235011341.1">
    <property type="nucleotide sequence ID" value="NZ_FNVA01000001.1"/>
</dbReference>